<evidence type="ECO:0000256" key="1">
    <source>
        <dbReference type="ARBA" id="ARBA00009660"/>
    </source>
</evidence>
<dbReference type="SUPFAM" id="SSF46458">
    <property type="entry name" value="Globin-like"/>
    <property type="match status" value="1"/>
</dbReference>
<dbReference type="CDD" id="cd00454">
    <property type="entry name" value="TrHb1_N"/>
    <property type="match status" value="1"/>
</dbReference>
<keyword evidence="4 7" id="KW-0561">Oxygen transport</keyword>
<dbReference type="GO" id="GO:0019825">
    <property type="term" value="F:oxygen binding"/>
    <property type="evidence" value="ECO:0007669"/>
    <property type="project" value="InterPro"/>
</dbReference>
<keyword evidence="6 7" id="KW-0408">Iron</keyword>
<evidence type="ECO:0000256" key="7">
    <source>
        <dbReference type="PIRNR" id="PIRNR002030"/>
    </source>
</evidence>
<comment type="similarity">
    <text evidence="1 7">Belongs to the truncated hemoglobin family. Group I subfamily.</text>
</comment>
<evidence type="ECO:0000313" key="11">
    <source>
        <dbReference type="Proteomes" id="UP000249396"/>
    </source>
</evidence>
<dbReference type="InterPro" id="IPR019795">
    <property type="entry name" value="Globin_bac-like_CS"/>
</dbReference>
<evidence type="ECO:0000256" key="8">
    <source>
        <dbReference type="PIRSR" id="PIRSR002030-1"/>
    </source>
</evidence>
<evidence type="ECO:0000256" key="2">
    <source>
        <dbReference type="ARBA" id="ARBA00022448"/>
    </source>
</evidence>
<accession>A0A2W4RH93</accession>
<dbReference type="PIRSF" id="PIRSF002030">
    <property type="entry name" value="Globin_Protozoa/Cyanobacteria"/>
    <property type="match status" value="1"/>
</dbReference>
<evidence type="ECO:0000256" key="6">
    <source>
        <dbReference type="ARBA" id="ARBA00023004"/>
    </source>
</evidence>
<dbReference type="GO" id="GO:0020037">
    <property type="term" value="F:heme binding"/>
    <property type="evidence" value="ECO:0007669"/>
    <property type="project" value="InterPro"/>
</dbReference>
<dbReference type="Proteomes" id="UP000249396">
    <property type="component" value="Unassembled WGS sequence"/>
</dbReference>
<dbReference type="AlphaFoldDB" id="A0A2W4RH93"/>
<dbReference type="GO" id="GO:0046872">
    <property type="term" value="F:metal ion binding"/>
    <property type="evidence" value="ECO:0007669"/>
    <property type="project" value="UniProtKB-UniRule"/>
</dbReference>
<protein>
    <recommendedName>
        <fullName evidence="7">Group 1 truncated hemoglobin</fullName>
    </recommendedName>
</protein>
<dbReference type="Pfam" id="PF01152">
    <property type="entry name" value="Bac_globin"/>
    <property type="match status" value="1"/>
</dbReference>
<dbReference type="InterPro" id="IPR012292">
    <property type="entry name" value="Globin/Proto"/>
</dbReference>
<reference evidence="10 11" key="1">
    <citation type="journal article" date="2018" name="Aquat. Microb. Ecol.">
        <title>Gammaproteobacterial methanotrophs dominate.</title>
        <authorList>
            <person name="Rissanen A.J."/>
            <person name="Saarenheimo J."/>
            <person name="Tiirola M."/>
            <person name="Peura S."/>
            <person name="Aalto S.L."/>
            <person name="Karvinen A."/>
            <person name="Nykanen H."/>
        </authorList>
    </citation>
    <scope>NUCLEOTIDE SEQUENCE [LARGE SCALE GENOMIC DNA]</scope>
    <source>
        <strain evidence="10">AMbin10</strain>
    </source>
</reference>
<evidence type="ECO:0000256" key="3">
    <source>
        <dbReference type="ARBA" id="ARBA00022617"/>
    </source>
</evidence>
<dbReference type="PROSITE" id="PS01213">
    <property type="entry name" value="GLOBIN_FAM_2"/>
    <property type="match status" value="1"/>
</dbReference>
<dbReference type="GO" id="GO:0005344">
    <property type="term" value="F:oxygen carrier activity"/>
    <property type="evidence" value="ECO:0007669"/>
    <property type="project" value="UniProtKB-UniRule"/>
</dbReference>
<comment type="cofactor">
    <cofactor evidence="8">
        <name>heme</name>
        <dbReference type="ChEBI" id="CHEBI:30413"/>
    </cofactor>
    <text evidence="8">Binds 1 heme group per subunit.</text>
</comment>
<evidence type="ECO:0000256" key="4">
    <source>
        <dbReference type="ARBA" id="ARBA00022621"/>
    </source>
</evidence>
<dbReference type="Gene3D" id="1.10.490.10">
    <property type="entry name" value="Globins"/>
    <property type="match status" value="1"/>
</dbReference>
<proteinExistence type="inferred from homology"/>
<dbReference type="InterPro" id="IPR001486">
    <property type="entry name" value="Hemoglobin_trunc"/>
</dbReference>
<evidence type="ECO:0000256" key="5">
    <source>
        <dbReference type="ARBA" id="ARBA00022723"/>
    </source>
</evidence>
<evidence type="ECO:0000313" key="10">
    <source>
        <dbReference type="EMBL" id="PZN82473.1"/>
    </source>
</evidence>
<keyword evidence="2 7" id="KW-0813">Transport</keyword>
<feature type="binding site" description="distal binding residue" evidence="9">
    <location>
        <position position="75"/>
    </location>
    <ligand>
        <name>heme</name>
        <dbReference type="ChEBI" id="CHEBI:30413"/>
    </ligand>
    <ligandPart>
        <name>Fe</name>
        <dbReference type="ChEBI" id="CHEBI:18248"/>
    </ligandPart>
</feature>
<keyword evidence="3 7" id="KW-0349">Heme</keyword>
<dbReference type="InterPro" id="IPR016339">
    <property type="entry name" value="Hemoglobin_trunc_I"/>
</dbReference>
<feature type="binding site" description="proximal binding residue" evidence="8">
    <location>
        <position position="75"/>
    </location>
    <ligand>
        <name>heme</name>
        <dbReference type="ChEBI" id="CHEBI:30413"/>
    </ligand>
    <ligandPart>
        <name>Fe</name>
        <dbReference type="ChEBI" id="CHEBI:18248"/>
    </ligandPart>
</feature>
<name>A0A2W4RH93_9GAMM</name>
<dbReference type="EMBL" id="QJPH01000218">
    <property type="protein sequence ID" value="PZN82473.1"/>
    <property type="molecule type" value="Genomic_DNA"/>
</dbReference>
<keyword evidence="5 7" id="KW-0479">Metal-binding</keyword>
<gene>
    <name evidence="10" type="ORF">DM484_06325</name>
</gene>
<comment type="caution">
    <text evidence="10">The sequence shown here is derived from an EMBL/GenBank/DDBJ whole genome shotgun (WGS) entry which is preliminary data.</text>
</comment>
<dbReference type="InterPro" id="IPR009050">
    <property type="entry name" value="Globin-like_sf"/>
</dbReference>
<organism evidence="10 11">
    <name type="scientific">Candidatus Methylumidiphilus alinenensis</name>
    <dbReference type="NCBI Taxonomy" id="2202197"/>
    <lineage>
        <taxon>Bacteria</taxon>
        <taxon>Pseudomonadati</taxon>
        <taxon>Pseudomonadota</taxon>
        <taxon>Gammaproteobacteria</taxon>
        <taxon>Methylococcales</taxon>
        <taxon>Candidatus Methylumidiphilus</taxon>
    </lineage>
</organism>
<sequence>MNTTQKPSLYDRLGGEMVIEAITKAFYDRVLKDPELKAFFAQTDMARQVNMQRGFLSAALGGPMVYSGKSLAHAHQGMGIKTQHFALFVQHFLDTIREYGVSEEEADEVIGRLNTYSNEITGKSY</sequence>
<evidence type="ECO:0000256" key="9">
    <source>
        <dbReference type="PIRSR" id="PIRSR601486-1"/>
    </source>
</evidence>